<dbReference type="EMBL" id="KI683371">
    <property type="protein sequence ID" value="ETL78053.1"/>
    <property type="molecule type" value="Genomic_DNA"/>
</dbReference>
<dbReference type="AlphaFoldDB" id="W2JYW1"/>
<name>W2JYW1_PHYNI</name>
<protein>
    <recommendedName>
        <fullName evidence="1">NrS-1 polymerase-like helicase domain-containing protein</fullName>
    </recommendedName>
</protein>
<feature type="non-terminal residue" evidence="2">
    <location>
        <position position="1"/>
    </location>
</feature>
<feature type="non-terminal residue" evidence="2">
    <location>
        <position position="245"/>
    </location>
</feature>
<dbReference type="OrthoDB" id="2131500at2759"/>
<dbReference type="SUPFAM" id="SSF52540">
    <property type="entry name" value="P-loop containing nucleoside triphosphate hydrolases"/>
    <property type="match status" value="1"/>
</dbReference>
<reference evidence="2" key="1">
    <citation type="submission" date="2013-11" db="EMBL/GenBank/DDBJ databases">
        <title>The Genome Sequence of Phytophthora parasitica CHvinca01.</title>
        <authorList>
            <consortium name="The Broad Institute Genomics Platform"/>
            <person name="Russ C."/>
            <person name="Tyler B."/>
            <person name="Panabieres F."/>
            <person name="Shan W."/>
            <person name="Tripathy S."/>
            <person name="Grunwald N."/>
            <person name="Machado M."/>
            <person name="Johnson C.S."/>
            <person name="Arredondo F."/>
            <person name="Hong C."/>
            <person name="Coffey M."/>
            <person name="Young S.K."/>
            <person name="Zeng Q."/>
            <person name="Gargeya S."/>
            <person name="Fitzgerald M."/>
            <person name="Abouelleil A."/>
            <person name="Alvarado L."/>
            <person name="Chapman S.B."/>
            <person name="Gainer-Dewar J."/>
            <person name="Goldberg J."/>
            <person name="Griggs A."/>
            <person name="Gujja S."/>
            <person name="Hansen M."/>
            <person name="Howarth C."/>
            <person name="Imamovic A."/>
            <person name="Ireland A."/>
            <person name="Larimer J."/>
            <person name="McCowan C."/>
            <person name="Murphy C."/>
            <person name="Pearson M."/>
            <person name="Poon T.W."/>
            <person name="Priest M."/>
            <person name="Roberts A."/>
            <person name="Saif S."/>
            <person name="Shea T."/>
            <person name="Sykes S."/>
            <person name="Wortman J."/>
            <person name="Nusbaum C."/>
            <person name="Birren B."/>
        </authorList>
    </citation>
    <scope>NUCLEOTIDE SEQUENCE [LARGE SCALE GENOMIC DNA]</scope>
    <source>
        <strain evidence="2">CHvinca01</strain>
    </source>
</reference>
<dbReference type="Proteomes" id="UP000054423">
    <property type="component" value="Unassembled WGS sequence"/>
</dbReference>
<feature type="domain" description="NrS-1 polymerase-like helicase" evidence="1">
    <location>
        <begin position="3"/>
        <end position="104"/>
    </location>
</feature>
<organism evidence="2">
    <name type="scientific">Phytophthora nicotianae</name>
    <name type="common">Potato buckeye rot agent</name>
    <name type="synonym">Phytophthora parasitica</name>
    <dbReference type="NCBI Taxonomy" id="4792"/>
    <lineage>
        <taxon>Eukaryota</taxon>
        <taxon>Sar</taxon>
        <taxon>Stramenopiles</taxon>
        <taxon>Oomycota</taxon>
        <taxon>Peronosporomycetes</taxon>
        <taxon>Peronosporales</taxon>
        <taxon>Peronosporaceae</taxon>
        <taxon>Phytophthora</taxon>
    </lineage>
</organism>
<dbReference type="Pfam" id="PF19263">
    <property type="entry name" value="DUF5906"/>
    <property type="match status" value="1"/>
</dbReference>
<sequence>EWGGAGKSLLVNLLTEAYGSAQVGILGSSFQDRFGLCEFANKQIVTSDDMPRNIAKTLPKSDFLSMQTRGRISCPVKGKNSIEVESWDIPTIINSNDLPNYSDTSGEIICRILIAHFANSIPDDEKDMLLEDKIMKTEFATFIHRCRSTYLQYCRKYAGQNIYTFCPNHFLESRDMLRGSINESYQFAKAHIKYSEPVEGQEPKIILKSDLTRMFRAYIKEKYSLIKSPKQAMDIQSLINADDRI</sequence>
<dbReference type="InterPro" id="IPR045455">
    <property type="entry name" value="NrS-1_pol-like_helicase"/>
</dbReference>
<evidence type="ECO:0000313" key="2">
    <source>
        <dbReference type="EMBL" id="ETL78053.1"/>
    </source>
</evidence>
<proteinExistence type="predicted"/>
<dbReference type="InterPro" id="IPR027417">
    <property type="entry name" value="P-loop_NTPase"/>
</dbReference>
<accession>W2JYW1</accession>
<evidence type="ECO:0000259" key="1">
    <source>
        <dbReference type="Pfam" id="PF19263"/>
    </source>
</evidence>
<dbReference type="Gene3D" id="3.40.50.300">
    <property type="entry name" value="P-loop containing nucleotide triphosphate hydrolases"/>
    <property type="match status" value="1"/>
</dbReference>
<gene>
    <name evidence="2" type="ORF">L917_21076</name>
</gene>